<evidence type="ECO:0000256" key="2">
    <source>
        <dbReference type="ARBA" id="ARBA00023054"/>
    </source>
</evidence>
<dbReference type="Gene3D" id="2.40.30.170">
    <property type="match status" value="1"/>
</dbReference>
<sequence length="400" mass="44706">MKKKLIITLVIFSAVAAGIFYLLTARNIGEKYVTVEIEKGEIVKYVEETGTVSSGNIRSYYGNSLRKVETIEVELGDHVEEGQLLIKFEDNSDTEIQKVEKQIEALEATYKEALSGTDFESINNAKLEISRIRSSIALAKENKDRMEELYSKGVVAEIELENAVNDLEQLQNSLAVAQNSYNLLAKGLSENMRTKYEAEIDVLLLSLEILEKEREDSMVYADFDGIVTEMDTFEGDIPYAGLKILEIQDPSVKNVLVDFMAEDALLVKAGMEATVADEDLNLEIGNLKVEKVHPKAFIVFSELGVEENRQRVEINLPESSQLPFGLKVGTKIIIEESKESLLIPQDAVYEENMKDYVDVLVDGGPVQREVVTGMTDNGRVEIKEGLEEGEKVILKYGESQ</sequence>
<accession>A0A1M6JV23</accession>
<dbReference type="Gene3D" id="2.40.50.100">
    <property type="match status" value="1"/>
</dbReference>
<dbReference type="OrthoDB" id="9791520at2"/>
<dbReference type="InterPro" id="IPR050465">
    <property type="entry name" value="UPF0194_transport"/>
</dbReference>
<dbReference type="PANTHER" id="PTHR32347">
    <property type="entry name" value="EFFLUX SYSTEM COMPONENT YKNX-RELATED"/>
    <property type="match status" value="1"/>
</dbReference>
<dbReference type="PANTHER" id="PTHR32347:SF14">
    <property type="entry name" value="EFFLUX SYSTEM COMPONENT YKNX-RELATED"/>
    <property type="match status" value="1"/>
</dbReference>
<feature type="domain" description="Multidrug resistance protein MdtA-like C-terminal permuted SH3" evidence="4">
    <location>
        <begin position="341"/>
        <end position="394"/>
    </location>
</feature>
<gene>
    <name evidence="5" type="ORF">SAMN02745751_02717</name>
</gene>
<protein>
    <submittedName>
        <fullName evidence="5">HlyD family secretion protein</fullName>
    </submittedName>
</protein>
<dbReference type="EMBL" id="FQZL01000023">
    <property type="protein sequence ID" value="SHJ50564.1"/>
    <property type="molecule type" value="Genomic_DNA"/>
</dbReference>
<comment type="subcellular location">
    <subcellularLocation>
        <location evidence="1">Cell envelope</location>
    </subcellularLocation>
</comment>
<keyword evidence="6" id="KW-1185">Reference proteome</keyword>
<keyword evidence="2 3" id="KW-0175">Coiled coil</keyword>
<dbReference type="GO" id="GO:0030313">
    <property type="term" value="C:cell envelope"/>
    <property type="evidence" value="ECO:0007669"/>
    <property type="project" value="UniProtKB-SubCell"/>
</dbReference>
<dbReference type="AlphaFoldDB" id="A0A1M6JV23"/>
<evidence type="ECO:0000256" key="1">
    <source>
        <dbReference type="ARBA" id="ARBA00004196"/>
    </source>
</evidence>
<evidence type="ECO:0000256" key="3">
    <source>
        <dbReference type="SAM" id="Coils"/>
    </source>
</evidence>
<dbReference type="RefSeq" id="WP_073050112.1">
    <property type="nucleotide sequence ID" value="NZ_FQZL01000023.1"/>
</dbReference>
<evidence type="ECO:0000313" key="5">
    <source>
        <dbReference type="EMBL" id="SHJ50564.1"/>
    </source>
</evidence>
<name>A0A1M6JV23_9FIRM</name>
<dbReference type="Gene3D" id="1.10.287.470">
    <property type="entry name" value="Helix hairpin bin"/>
    <property type="match status" value="1"/>
</dbReference>
<dbReference type="Gene3D" id="2.40.420.20">
    <property type="match status" value="1"/>
</dbReference>
<proteinExistence type="predicted"/>
<reference evidence="5 6" key="1">
    <citation type="submission" date="2016-11" db="EMBL/GenBank/DDBJ databases">
        <authorList>
            <person name="Jaros S."/>
            <person name="Januszkiewicz K."/>
            <person name="Wedrychowicz H."/>
        </authorList>
    </citation>
    <scope>NUCLEOTIDE SEQUENCE [LARGE SCALE GENOMIC DNA]</scope>
    <source>
        <strain evidence="5 6">DSM 17477</strain>
    </source>
</reference>
<evidence type="ECO:0000313" key="6">
    <source>
        <dbReference type="Proteomes" id="UP000184052"/>
    </source>
</evidence>
<dbReference type="Pfam" id="PF25967">
    <property type="entry name" value="RND-MFP_C"/>
    <property type="match status" value="1"/>
</dbReference>
<dbReference type="InterPro" id="IPR058627">
    <property type="entry name" value="MdtA-like_C"/>
</dbReference>
<dbReference type="Proteomes" id="UP000184052">
    <property type="component" value="Unassembled WGS sequence"/>
</dbReference>
<organism evidence="5 6">
    <name type="scientific">Dethiosulfatibacter aminovorans DSM 17477</name>
    <dbReference type="NCBI Taxonomy" id="1121476"/>
    <lineage>
        <taxon>Bacteria</taxon>
        <taxon>Bacillati</taxon>
        <taxon>Bacillota</taxon>
        <taxon>Tissierellia</taxon>
        <taxon>Dethiosulfatibacter</taxon>
    </lineage>
</organism>
<dbReference type="STRING" id="1121476.SAMN02745751_02717"/>
<feature type="coiled-coil region" evidence="3">
    <location>
        <begin position="89"/>
        <end position="213"/>
    </location>
</feature>
<evidence type="ECO:0000259" key="4">
    <source>
        <dbReference type="Pfam" id="PF25967"/>
    </source>
</evidence>